<sequence length="655" mass="73131">MSDITIPGVNNRYFSQEQIQDLVELEAAPIRRLERQIEEHEQVKRSWQDMSRNISALQGAARNLYGIDSPFRSRIAQSSNESILTATASRHAEEERTDVVVKQTAATDRFASDPLPGDYSVPEGTYTFTVGDREHSLRFRGGNLDNFVTSINRRMGDAVRARVVQDTPSTRRLVIESRQEGAENALGFDGDARQLALDLGIIEERLAVDRAIPLPDGRDELAVGAEDSRQIRVSPTAEENLRVSLEVRVTSRPEDSREVPETPSGPRLPDSDSVTLRDVTVRDSGLAVDLPDMEPPEPPPVVEDPDILFLRAGEREVRIPAPPETGEYETIDISLRDYLESGLDAIEIRNRNTLKDVSVRNVRVYDPETRGDFAPRNALSTARDSIVNVDGIDFTRGSNRIEDIIPGTTLNIRRASTEPVEVAVGPDRESVKDAIIEFVGYYNQLFTEALILSRGDEAIVDEIGYFTDEEREAAFERLGRLRGDSTVNRIVRSLQSATSQPFQTEREQHISLLAQIGISTSSAQDGGGGIDPSRMRGYLQINENTLDEALANDFTAVRQLFGWDTDGDGAINSGAAFEVDRLMRPYVQTGGIIATRTSTIDSSISRADRQIETYSERLENYEQRLRRDFARMEGAIQQMESNAERFQNMNPGQQR</sequence>
<dbReference type="PANTHER" id="PTHR30288">
    <property type="entry name" value="FLAGELLAR CAP/ASSEMBLY PROTEIN FLID"/>
    <property type="match status" value="1"/>
</dbReference>
<dbReference type="GO" id="GO:0009421">
    <property type="term" value="C:bacterial-type flagellum filament cap"/>
    <property type="evidence" value="ECO:0007669"/>
    <property type="project" value="InterPro"/>
</dbReference>
<feature type="coiled-coil region" evidence="6">
    <location>
        <begin position="604"/>
        <end position="649"/>
    </location>
</feature>
<organism evidence="10 11">
    <name type="scientific">Spirochaeta africana (strain ATCC 700263 / DSM 8902 / Z-7692)</name>
    <dbReference type="NCBI Taxonomy" id="889378"/>
    <lineage>
        <taxon>Bacteria</taxon>
        <taxon>Pseudomonadati</taxon>
        <taxon>Spirochaetota</taxon>
        <taxon>Spirochaetia</taxon>
        <taxon>Spirochaetales</taxon>
        <taxon>Spirochaetaceae</taxon>
        <taxon>Spirochaeta</taxon>
    </lineage>
</organism>
<evidence type="ECO:0000256" key="1">
    <source>
        <dbReference type="ARBA" id="ARBA00004365"/>
    </source>
</evidence>
<dbReference type="GO" id="GO:0055040">
    <property type="term" value="C:periplasmic flagellum"/>
    <property type="evidence" value="ECO:0007669"/>
    <property type="project" value="UniProtKB-SubCell"/>
</dbReference>
<dbReference type="KEGG" id="sfc:Spiaf_0803"/>
<keyword evidence="6" id="KW-0574">Periplasm</keyword>
<dbReference type="AlphaFoldDB" id="H9UHA4"/>
<dbReference type="PATRIC" id="fig|889378.3.peg.807"/>
<evidence type="ECO:0000256" key="4">
    <source>
        <dbReference type="ARBA" id="ARBA00023054"/>
    </source>
</evidence>
<dbReference type="HOGENOM" id="CLU_028399_0_0_12"/>
<dbReference type="Pfam" id="PF02465">
    <property type="entry name" value="FliD_N"/>
    <property type="match status" value="1"/>
</dbReference>
<keyword evidence="10" id="KW-0966">Cell projection</keyword>
<protein>
    <recommendedName>
        <fullName evidence="6">Flagellar hook-associated protein 2</fullName>
        <shortName evidence="6">HAP2</shortName>
    </recommendedName>
    <alternativeName>
        <fullName evidence="6">Flagellar cap protein</fullName>
    </alternativeName>
</protein>
<dbReference type="RefSeq" id="WP_014454894.1">
    <property type="nucleotide sequence ID" value="NC_017098.1"/>
</dbReference>
<dbReference type="NCBIfam" id="NF005188">
    <property type="entry name" value="PRK06664.1"/>
    <property type="match status" value="1"/>
</dbReference>
<proteinExistence type="inferred from homology"/>
<keyword evidence="11" id="KW-1185">Reference proteome</keyword>
<evidence type="ECO:0000256" key="7">
    <source>
        <dbReference type="SAM" id="MobiDB-lite"/>
    </source>
</evidence>
<dbReference type="Proteomes" id="UP000007383">
    <property type="component" value="Chromosome"/>
</dbReference>
<accession>H9UHA4</accession>
<feature type="region of interest" description="Disordered" evidence="7">
    <location>
        <begin position="248"/>
        <end position="276"/>
    </location>
</feature>
<dbReference type="InterPro" id="IPR003481">
    <property type="entry name" value="FliD_N"/>
</dbReference>
<dbReference type="GO" id="GO:0071973">
    <property type="term" value="P:bacterial-type flagellum-dependent cell motility"/>
    <property type="evidence" value="ECO:0007669"/>
    <property type="project" value="TreeGrafter"/>
</dbReference>
<evidence type="ECO:0000259" key="9">
    <source>
        <dbReference type="Pfam" id="PF07195"/>
    </source>
</evidence>
<dbReference type="InterPro" id="IPR040026">
    <property type="entry name" value="FliD"/>
</dbReference>
<dbReference type="EMBL" id="CP003282">
    <property type="protein sequence ID" value="AFG36897.1"/>
    <property type="molecule type" value="Genomic_DNA"/>
</dbReference>
<comment type="similarity">
    <text evidence="2 6">Belongs to the FliD family.</text>
</comment>
<keyword evidence="5 6" id="KW-0975">Bacterial flagellum</keyword>
<keyword evidence="10" id="KW-0969">Cilium</keyword>
<keyword evidence="4 6" id="KW-0175">Coiled coil</keyword>
<dbReference type="InterPro" id="IPR010809">
    <property type="entry name" value="FliD_C"/>
</dbReference>
<dbReference type="PANTHER" id="PTHR30288:SF0">
    <property type="entry name" value="FLAGELLAR HOOK-ASSOCIATED PROTEIN 2"/>
    <property type="match status" value="1"/>
</dbReference>
<feature type="compositionally biased region" description="Basic and acidic residues" evidence="7">
    <location>
        <begin position="249"/>
        <end position="260"/>
    </location>
</feature>
<evidence type="ECO:0000256" key="5">
    <source>
        <dbReference type="ARBA" id="ARBA00023143"/>
    </source>
</evidence>
<dbReference type="GO" id="GO:0009424">
    <property type="term" value="C:bacterial-type flagellum hook"/>
    <property type="evidence" value="ECO:0007669"/>
    <property type="project" value="UniProtKB-UniRule"/>
</dbReference>
<dbReference type="STRING" id="889378.Spiaf_0803"/>
<feature type="domain" description="Flagellar hook-associated protein 2 N-terminal" evidence="8">
    <location>
        <begin position="17"/>
        <end position="107"/>
    </location>
</feature>
<evidence type="ECO:0000313" key="11">
    <source>
        <dbReference type="Proteomes" id="UP000007383"/>
    </source>
</evidence>
<gene>
    <name evidence="10" type="ordered locus">Spiaf_0803</name>
</gene>
<name>H9UHA4_SPIAZ</name>
<dbReference type="OrthoDB" id="349896at2"/>
<evidence type="ECO:0000256" key="3">
    <source>
        <dbReference type="ARBA" id="ARBA00011255"/>
    </source>
</evidence>
<evidence type="ECO:0000256" key="2">
    <source>
        <dbReference type="ARBA" id="ARBA00009764"/>
    </source>
</evidence>
<comment type="subcellular location">
    <subcellularLocation>
        <location evidence="1">Bacterial flagellum</location>
    </subcellularLocation>
    <subcellularLocation>
        <location evidence="6">Periplasm</location>
    </subcellularLocation>
    <subcellularLocation>
        <location evidence="6">Periplasmic flagellum</location>
    </subcellularLocation>
</comment>
<dbReference type="GO" id="GO:0007155">
    <property type="term" value="P:cell adhesion"/>
    <property type="evidence" value="ECO:0007669"/>
    <property type="project" value="InterPro"/>
</dbReference>
<dbReference type="Pfam" id="PF07195">
    <property type="entry name" value="FliD_C"/>
    <property type="match status" value="1"/>
</dbReference>
<reference evidence="11" key="1">
    <citation type="journal article" date="2013" name="Stand. Genomic Sci.">
        <title>Complete genome sequence of the halophilic bacterium Spirochaeta africana type strain (Z-7692(T)) from the alkaline Lake Magadi in the East African Rift.</title>
        <authorList>
            <person name="Liolos K."/>
            <person name="Abt B."/>
            <person name="Scheuner C."/>
            <person name="Teshima H."/>
            <person name="Held B."/>
            <person name="Lapidus A."/>
            <person name="Nolan M."/>
            <person name="Lucas S."/>
            <person name="Deshpande S."/>
            <person name="Cheng J.F."/>
            <person name="Tapia R."/>
            <person name="Goodwin L.A."/>
            <person name="Pitluck S."/>
            <person name="Pagani I."/>
            <person name="Ivanova N."/>
            <person name="Mavromatis K."/>
            <person name="Mikhailova N."/>
            <person name="Huntemann M."/>
            <person name="Pati A."/>
            <person name="Chen A."/>
            <person name="Palaniappan K."/>
            <person name="Land M."/>
            <person name="Rohde M."/>
            <person name="Tindall B.J."/>
            <person name="Detter J.C."/>
            <person name="Goker M."/>
            <person name="Bristow J."/>
            <person name="Eisen J.A."/>
            <person name="Markowitz V."/>
            <person name="Hugenholtz P."/>
            <person name="Woyke T."/>
            <person name="Klenk H.P."/>
            <person name="Kyrpides N.C."/>
        </authorList>
    </citation>
    <scope>NUCLEOTIDE SEQUENCE</scope>
    <source>
        <strain evidence="11">ATCC 700263 / DSM 8902 / Z-7692</strain>
    </source>
</reference>
<evidence type="ECO:0000256" key="6">
    <source>
        <dbReference type="RuleBase" id="RU362066"/>
    </source>
</evidence>
<comment type="function">
    <text evidence="6">Required for morphogenesis and for the elongation of the flagellar filament by facilitating polymerization of the flagellin monomers at the tip of growing filament. Forms a capping structure, which prevents flagellin subunits (transported through the central channel of the flagellum) from leaking out without polymerization at the distal end.</text>
</comment>
<evidence type="ECO:0000259" key="8">
    <source>
        <dbReference type="Pfam" id="PF02465"/>
    </source>
</evidence>
<evidence type="ECO:0000313" key="10">
    <source>
        <dbReference type="EMBL" id="AFG36897.1"/>
    </source>
</evidence>
<dbReference type="eggNOG" id="COG1345">
    <property type="taxonomic scope" value="Bacteria"/>
</dbReference>
<feature type="domain" description="Flagellar hook-associated protein 2 C-terminal" evidence="9">
    <location>
        <begin position="382"/>
        <end position="640"/>
    </location>
</feature>
<keyword evidence="10" id="KW-0282">Flagellum</keyword>
<comment type="subunit">
    <text evidence="3 6">Homopentamer.</text>
</comment>